<sequence length="179" mass="19052">MENRKHILVIIGSASAGSSSEKLALNFARQTEAAFAITVYNVLKTLPHFDPELAVANPPEAVVALRREIEQADGVLICTPEYIFSIPSGLKNAIEWCVATTVFSEKPVGLVTASASGVKGHEELKMIMRTVGALFTESTTLLIQGVKGKVSGEGQITDAATGTAFEQFTGAFKELVTPQ</sequence>
<dbReference type="PANTHER" id="PTHR30543:SF21">
    <property type="entry name" value="NAD(P)H-DEPENDENT FMN REDUCTASE LOT6"/>
    <property type="match status" value="1"/>
</dbReference>
<protein>
    <submittedName>
        <fullName evidence="2">NAD(P)H-dependent oxidoreductase</fullName>
    </submittedName>
</protein>
<accession>A0ABS8PZD9</accession>
<dbReference type="EMBL" id="JAJNEC010000007">
    <property type="protein sequence ID" value="MCD2425301.1"/>
    <property type="molecule type" value="Genomic_DNA"/>
</dbReference>
<keyword evidence="3" id="KW-1185">Reference proteome</keyword>
<proteinExistence type="predicted"/>
<dbReference type="Proteomes" id="UP001199816">
    <property type="component" value="Unassembled WGS sequence"/>
</dbReference>
<dbReference type="InterPro" id="IPR050712">
    <property type="entry name" value="NAD(P)H-dep_reductase"/>
</dbReference>
<feature type="domain" description="NADPH-dependent FMN reductase-like" evidence="1">
    <location>
        <begin position="7"/>
        <end position="141"/>
    </location>
</feature>
<evidence type="ECO:0000259" key="1">
    <source>
        <dbReference type="Pfam" id="PF03358"/>
    </source>
</evidence>
<evidence type="ECO:0000313" key="2">
    <source>
        <dbReference type="EMBL" id="MCD2425301.1"/>
    </source>
</evidence>
<dbReference type="InterPro" id="IPR029039">
    <property type="entry name" value="Flavoprotein-like_sf"/>
</dbReference>
<organism evidence="2 3">
    <name type="scientific">Niabella pedocola</name>
    <dbReference type="NCBI Taxonomy" id="1752077"/>
    <lineage>
        <taxon>Bacteria</taxon>
        <taxon>Pseudomonadati</taxon>
        <taxon>Bacteroidota</taxon>
        <taxon>Chitinophagia</taxon>
        <taxon>Chitinophagales</taxon>
        <taxon>Chitinophagaceae</taxon>
        <taxon>Niabella</taxon>
    </lineage>
</organism>
<dbReference type="InterPro" id="IPR005025">
    <property type="entry name" value="FMN_Rdtase-like_dom"/>
</dbReference>
<dbReference type="RefSeq" id="WP_231007758.1">
    <property type="nucleotide sequence ID" value="NZ_JAJNEC010000007.1"/>
</dbReference>
<dbReference type="Gene3D" id="3.40.50.360">
    <property type="match status" value="1"/>
</dbReference>
<gene>
    <name evidence="2" type="ORF">LQ567_21120</name>
</gene>
<evidence type="ECO:0000313" key="3">
    <source>
        <dbReference type="Proteomes" id="UP001199816"/>
    </source>
</evidence>
<dbReference type="PANTHER" id="PTHR30543">
    <property type="entry name" value="CHROMATE REDUCTASE"/>
    <property type="match status" value="1"/>
</dbReference>
<dbReference type="SUPFAM" id="SSF52218">
    <property type="entry name" value="Flavoproteins"/>
    <property type="match status" value="1"/>
</dbReference>
<dbReference type="Pfam" id="PF03358">
    <property type="entry name" value="FMN_red"/>
    <property type="match status" value="1"/>
</dbReference>
<reference evidence="2 3" key="1">
    <citation type="submission" date="2021-11" db="EMBL/GenBank/DDBJ databases">
        <title>Genomic of Niabella pedocola.</title>
        <authorList>
            <person name="Wu T."/>
        </authorList>
    </citation>
    <scope>NUCLEOTIDE SEQUENCE [LARGE SCALE GENOMIC DNA]</scope>
    <source>
        <strain evidence="2 3">JCM 31011</strain>
    </source>
</reference>
<comment type="caution">
    <text evidence="2">The sequence shown here is derived from an EMBL/GenBank/DDBJ whole genome shotgun (WGS) entry which is preliminary data.</text>
</comment>
<name>A0ABS8PZD9_9BACT</name>